<dbReference type="InterPro" id="IPR029063">
    <property type="entry name" value="SAM-dependent_MTases_sf"/>
</dbReference>
<comment type="caution">
    <text evidence="6">The sequence shown here is derived from an EMBL/GenBank/DDBJ whole genome shotgun (WGS) entry which is preliminary data.</text>
</comment>
<keyword evidence="3 6" id="KW-0808">Transferase</keyword>
<evidence type="ECO:0000259" key="5">
    <source>
        <dbReference type="Pfam" id="PF01555"/>
    </source>
</evidence>
<evidence type="ECO:0000256" key="4">
    <source>
        <dbReference type="ARBA" id="ARBA00022691"/>
    </source>
</evidence>
<evidence type="ECO:0000313" key="6">
    <source>
        <dbReference type="EMBL" id="MDV7176942.1"/>
    </source>
</evidence>
<reference evidence="6" key="1">
    <citation type="submission" date="2023-10" db="EMBL/GenBank/DDBJ databases">
        <title>Development of a sustainable strategy for remediation of hydrocarbon-contaminated territories based on the waste exchange concept.</title>
        <authorList>
            <person name="Krivoruchko A."/>
        </authorList>
    </citation>
    <scope>NUCLEOTIDE SEQUENCE</scope>
    <source>
        <strain evidence="6">IEGM 1325</strain>
    </source>
</reference>
<evidence type="ECO:0000256" key="1">
    <source>
        <dbReference type="ARBA" id="ARBA00006594"/>
    </source>
</evidence>
<keyword evidence="4" id="KW-0949">S-adenosyl-L-methionine</keyword>
<protein>
    <submittedName>
        <fullName evidence="6">Site-specific DNA-methyltransferase</fullName>
        <ecNumber evidence="6">2.1.1.-</ecNumber>
    </submittedName>
</protein>
<dbReference type="EMBL" id="JAWLUK010000006">
    <property type="protein sequence ID" value="MDV7176942.1"/>
    <property type="molecule type" value="Genomic_DNA"/>
</dbReference>
<dbReference type="InterPro" id="IPR002052">
    <property type="entry name" value="DNA_methylase_N6_adenine_CS"/>
</dbReference>
<dbReference type="GO" id="GO:0003677">
    <property type="term" value="F:DNA binding"/>
    <property type="evidence" value="ECO:0007669"/>
    <property type="project" value="InterPro"/>
</dbReference>
<dbReference type="AlphaFoldDB" id="A0AAP5T9F4"/>
<dbReference type="PROSITE" id="PS00092">
    <property type="entry name" value="N6_MTASE"/>
    <property type="match status" value="1"/>
</dbReference>
<dbReference type="PIRSF" id="PIRSF015855">
    <property type="entry name" value="TypeIII_Mtase_mKpnI"/>
    <property type="match status" value="1"/>
</dbReference>
<gene>
    <name evidence="6" type="ORF">R4064_04670</name>
</gene>
<dbReference type="PRINTS" id="PR00506">
    <property type="entry name" value="D21N6MTFRASE"/>
</dbReference>
<dbReference type="Pfam" id="PF01555">
    <property type="entry name" value="N6_N4_Mtase"/>
    <property type="match status" value="1"/>
</dbReference>
<keyword evidence="2 6" id="KW-0489">Methyltransferase</keyword>
<dbReference type="EC" id="2.1.1.-" evidence="6"/>
<comment type="similarity">
    <text evidence="1">Belongs to the N(4)/N(6)-methyltransferase family.</text>
</comment>
<evidence type="ECO:0000313" key="7">
    <source>
        <dbReference type="Proteomes" id="UP001185728"/>
    </source>
</evidence>
<feature type="domain" description="DNA methylase N-4/N-6" evidence="5">
    <location>
        <begin position="115"/>
        <end position="459"/>
    </location>
</feature>
<name>A0AAP5T9F4_9MICC</name>
<dbReference type="Proteomes" id="UP001185728">
    <property type="component" value="Unassembled WGS sequence"/>
</dbReference>
<accession>A0AAP5T9F4</accession>
<dbReference type="GO" id="GO:0032259">
    <property type="term" value="P:methylation"/>
    <property type="evidence" value="ECO:0007669"/>
    <property type="project" value="UniProtKB-KW"/>
</dbReference>
<dbReference type="InterPro" id="IPR002941">
    <property type="entry name" value="DNA_methylase_N4/N6"/>
</dbReference>
<evidence type="ECO:0000256" key="2">
    <source>
        <dbReference type="ARBA" id="ARBA00022603"/>
    </source>
</evidence>
<dbReference type="RefSeq" id="WP_123244037.1">
    <property type="nucleotide sequence ID" value="NZ_JAWLUK010000006.1"/>
</dbReference>
<proteinExistence type="inferred from homology"/>
<dbReference type="InterPro" id="IPR002295">
    <property type="entry name" value="N4/N6-MTase_EcoPI_Mod-like"/>
</dbReference>
<dbReference type="SUPFAM" id="SSF53335">
    <property type="entry name" value="S-adenosyl-L-methionine-dependent methyltransferases"/>
    <property type="match status" value="1"/>
</dbReference>
<sequence length="659" mass="74110">MSEEIHETPSTTPNFQTELAAQLAELMPEVIADGKVDVEKLKELLDGDTADTSERFGLFWPGKKRALRAAQEPTTATLRPDFENSKDWDTTKNVFIEGDNLEVLKILQKHYHAKIKMIYIDPPYNTGKDFVYPDNYKEGLATYLEWTKQVNEEGKKLSTNADIEGRYHSNWLNMMYPRLKLARNLLTEDGAIFISIDDSELDNLKRVANEVFGENNFVGSMVWAAGRKNDSKYISSSHEYILCYARSMSALASTGVTWQVQKKGLEHIQAQYGKLRRQYGDDDVAVEKALKKWYSGLPDSEPSKRHRHYSSVDSRGIYFPSDLRKPQPTSRSRYDILHPVTGKPVNMHPNGWSFAPERMEELLADDRIRFGVDESTRPTLKVYLGEADKEAAYSVFYQDGRGASKRLSELMGGAVFDFPKDENVIESLIEMVTSGDDLVLDFFAGSATTAHAVMALNAKDGGARRFIQVQLPEPTPEKSIARAEGYRTIAEISRERIRRAGAAIATEHKEKLGQREAPLDFGFRAYALGETNFSKWNVSSDVDRTELEQHLFDLRESSSADEASADDLLSEILLKQGYSLTEQIAPVDVPGLNLRSVGDGIVLAYLDEHVKPTLEQLRAVVDADPARLIILEDAFQGDDQLKTNLAQLCKSKGIELWTA</sequence>
<dbReference type="Gene3D" id="3.40.50.150">
    <property type="entry name" value="Vaccinia Virus protein VP39"/>
    <property type="match status" value="1"/>
</dbReference>
<dbReference type="GO" id="GO:0008170">
    <property type="term" value="F:N-methyltransferase activity"/>
    <property type="evidence" value="ECO:0007669"/>
    <property type="project" value="InterPro"/>
</dbReference>
<evidence type="ECO:0000256" key="3">
    <source>
        <dbReference type="ARBA" id="ARBA00022679"/>
    </source>
</evidence>
<organism evidence="6 7">
    <name type="scientific">Micrococcus yunnanensis</name>
    <dbReference type="NCBI Taxonomy" id="566027"/>
    <lineage>
        <taxon>Bacteria</taxon>
        <taxon>Bacillati</taxon>
        <taxon>Actinomycetota</taxon>
        <taxon>Actinomycetes</taxon>
        <taxon>Micrococcales</taxon>
        <taxon>Micrococcaceae</taxon>
        <taxon>Micrococcus</taxon>
    </lineage>
</organism>